<dbReference type="Pfam" id="PF00078">
    <property type="entry name" value="RVT_1"/>
    <property type="match status" value="1"/>
</dbReference>
<feature type="region of interest" description="Disordered" evidence="5">
    <location>
        <begin position="1"/>
        <end position="34"/>
    </location>
</feature>
<reference evidence="7" key="1">
    <citation type="journal article" date="2010" name="Science">
        <title>The genome of the Western clawed frog Xenopus tropicalis.</title>
        <authorList>
            <person name="Hellsten U."/>
            <person name="Harland R.M."/>
            <person name="Gilchrist M.J."/>
            <person name="Hendrix D."/>
            <person name="Jurka J."/>
            <person name="Kapitonov V."/>
            <person name="Ovcharenko I."/>
            <person name="Putnam N.H."/>
            <person name="Shu S."/>
            <person name="Taher L."/>
            <person name="Blitz I.L."/>
            <person name="Blumberg B."/>
            <person name="Dichmann D.S."/>
            <person name="Dubchak I."/>
            <person name="Amaya E."/>
            <person name="Detter J.C."/>
            <person name="Fletcher R."/>
            <person name="Gerhard D.S."/>
            <person name="Goodstein D."/>
            <person name="Graves T."/>
            <person name="Grigoriev I.V."/>
            <person name="Grimwood J."/>
            <person name="Kawashima T."/>
            <person name="Lindquist E."/>
            <person name="Lucas S.M."/>
            <person name="Mead P.E."/>
            <person name="Mitros T."/>
            <person name="Ogino H."/>
            <person name="Ohta Y."/>
            <person name="Poliakov A.V."/>
            <person name="Pollet N."/>
            <person name="Robert J."/>
            <person name="Salamov A."/>
            <person name="Sater A.K."/>
            <person name="Schmutz J."/>
            <person name="Terry A."/>
            <person name="Vize P.D."/>
            <person name="Warren W.C."/>
            <person name="Wells D."/>
            <person name="Wills A."/>
            <person name="Wilson R.K."/>
            <person name="Zimmerman L.B."/>
            <person name="Zorn A.M."/>
            <person name="Grainger R."/>
            <person name="Grammer T."/>
            <person name="Khokha M.K."/>
            <person name="Richardson P.M."/>
            <person name="Rokhsar D.S."/>
        </authorList>
    </citation>
    <scope>NUCLEOTIDE SEQUENCE [LARGE SCALE GENOMIC DNA]</scope>
    <source>
        <strain evidence="7">Nigerian</strain>
    </source>
</reference>
<dbReference type="SUPFAM" id="SSF56349">
    <property type="entry name" value="DNA breaking-rejoining enzymes"/>
    <property type="match status" value="1"/>
</dbReference>
<dbReference type="PROSITE" id="PS50878">
    <property type="entry name" value="RT_POL"/>
    <property type="match status" value="1"/>
</dbReference>
<feature type="region of interest" description="Disordered" evidence="5">
    <location>
        <begin position="619"/>
        <end position="638"/>
    </location>
</feature>
<keyword evidence="4" id="KW-0233">DNA recombination</keyword>
<dbReference type="GO" id="GO:0006310">
    <property type="term" value="P:DNA recombination"/>
    <property type="evidence" value="ECO:0007669"/>
    <property type="project" value="UniProtKB-KW"/>
</dbReference>
<dbReference type="GO" id="GO:0004523">
    <property type="term" value="F:RNA-DNA hybrid ribonuclease activity"/>
    <property type="evidence" value="ECO:0007669"/>
    <property type="project" value="UniProtKB-EC"/>
</dbReference>
<dbReference type="InterPro" id="IPR011010">
    <property type="entry name" value="DNA_brk_join_enz"/>
</dbReference>
<evidence type="ECO:0000256" key="5">
    <source>
        <dbReference type="SAM" id="MobiDB-lite"/>
    </source>
</evidence>
<evidence type="ECO:0000256" key="3">
    <source>
        <dbReference type="ARBA" id="ARBA00023125"/>
    </source>
</evidence>
<evidence type="ECO:0000313" key="7">
    <source>
        <dbReference type="Ensembl" id="ENSXETP00000117933"/>
    </source>
</evidence>
<dbReference type="InterPro" id="IPR010998">
    <property type="entry name" value="Integrase_recombinase_N"/>
</dbReference>
<dbReference type="Gene3D" id="1.10.150.130">
    <property type="match status" value="1"/>
</dbReference>
<dbReference type="InterPro" id="IPR013762">
    <property type="entry name" value="Integrase-like_cat_sf"/>
</dbReference>
<protein>
    <recommendedName>
        <fullName evidence="2">ribonuclease H</fullName>
        <ecNumber evidence="2">3.1.26.4</ecNumber>
    </recommendedName>
</protein>
<name>A0A803KCG1_XENTR</name>
<dbReference type="PANTHER" id="PTHR33066:SF2">
    <property type="entry name" value="FILAGGRIN-2-LIKE"/>
    <property type="match status" value="1"/>
</dbReference>
<dbReference type="AlphaFoldDB" id="A0A803KCG1"/>
<dbReference type="Ensembl" id="ENSXETT00000110393">
    <property type="protein sequence ID" value="ENSXETP00000117933"/>
    <property type="gene ID" value="ENSXETG00000036631"/>
</dbReference>
<comment type="similarity">
    <text evidence="1">Belongs to the beta type-B retroviral polymerase family. HERV class-II K(HML-2) pol subfamily.</text>
</comment>
<dbReference type="GeneTree" id="ENSGT00990000209868"/>
<dbReference type="EC" id="3.1.26.4" evidence="2"/>
<accession>A0A803KCG1</accession>
<dbReference type="CDD" id="cd03714">
    <property type="entry name" value="RT_DIRS1"/>
    <property type="match status" value="1"/>
</dbReference>
<evidence type="ECO:0000256" key="1">
    <source>
        <dbReference type="ARBA" id="ARBA00010879"/>
    </source>
</evidence>
<evidence type="ECO:0000256" key="4">
    <source>
        <dbReference type="ARBA" id="ARBA00023172"/>
    </source>
</evidence>
<feature type="compositionally biased region" description="Low complexity" evidence="5">
    <location>
        <begin position="676"/>
        <end position="685"/>
    </location>
</feature>
<evidence type="ECO:0000259" key="6">
    <source>
        <dbReference type="PROSITE" id="PS50878"/>
    </source>
</evidence>
<organism evidence="7">
    <name type="scientific">Xenopus tropicalis</name>
    <name type="common">Western clawed frog</name>
    <name type="synonym">Silurana tropicalis</name>
    <dbReference type="NCBI Taxonomy" id="8364"/>
    <lineage>
        <taxon>Eukaryota</taxon>
        <taxon>Metazoa</taxon>
        <taxon>Chordata</taxon>
        <taxon>Craniata</taxon>
        <taxon>Vertebrata</taxon>
        <taxon>Euteleostomi</taxon>
        <taxon>Amphibia</taxon>
        <taxon>Batrachia</taxon>
        <taxon>Anura</taxon>
        <taxon>Pipoidea</taxon>
        <taxon>Pipidae</taxon>
        <taxon>Xenopodinae</taxon>
        <taxon>Xenopus</taxon>
        <taxon>Silurana</taxon>
    </lineage>
</organism>
<evidence type="ECO:0000256" key="2">
    <source>
        <dbReference type="ARBA" id="ARBA00012180"/>
    </source>
</evidence>
<dbReference type="Gene3D" id="3.10.10.10">
    <property type="entry name" value="HIV Type 1 Reverse Transcriptase, subunit A, domain 1"/>
    <property type="match status" value="1"/>
</dbReference>
<dbReference type="GO" id="GO:0015074">
    <property type="term" value="P:DNA integration"/>
    <property type="evidence" value="ECO:0007669"/>
    <property type="project" value="InterPro"/>
</dbReference>
<dbReference type="Gene3D" id="1.10.443.10">
    <property type="entry name" value="Intergrase catalytic core"/>
    <property type="match status" value="1"/>
</dbReference>
<sequence length="1026" mass="114146">MISLQNPQEERAPFYRRPNDSLTRRNKMTDIPQSGGKIPDITDLAESLRHLGVLVSLLFFGATSLRVQGPQKISPRPNEMRPAQTARVGARLLKFHQVWAREIEDEWVLSVVSRGYRLEFLEIPRGNHFIQTKSRDSDFFVLQEYISQLLAKGAVTLVPQHQRGQGFYSPLFLVEKASGDLRPILDLRRLNKFIKPQRFKMESLSTIKAVVHTGDWLASLDLKDAYLHVPVAEEHHRYLRFAWQEQHLQFQCLPFGLATSPRTFTKVLVVLVAKMRREGVEVYHYLDDLLIVARERSTLLHHVALVRNTLTRFGWLVNEAKSQLEPSQTIIYLGALFNTRIGMVSLPQQKILMLSRRAEQLMFTSVLSAREYMAFLGLLTSTLGLVKSLESLSSGLVSDDSPVLEGEETSLMVAESQQPSQRVSPGRARMGGSLHRCLGSGLGSACRRDGDSGSVEVGLVSSPIQRLGVESDSGSLGSPQTSPIRDFGENKIGQYVSSVLHKKARGNRQQQIDEGSQSYHELGSEQFVGDNSSSYSGGQELSGGCLKQNLVPERRMGAQNKHLPMDNLSVGPSPYRPHGFGEELQDQTFFLQSPISSSSGNRCLFPELAEPLGLHLPSIPDHLQSSEEDSCLSHGRDSHNSRLATQAMVSPPQTIMHLSTPEIAFDGGSLNAGPVSSSESQQSQSCGMEVEKSRLRRRGCSDQVINTLLKARRPGTSNTYHRIWQRFVSWAREKNLDPLQPSTPMILEFLQAGLDYGLSLSSLKVQISALSAVLGERWAEDPLIEQFFKAVLRVKPPVKKSSPPWDLPLVLQALSAAPFEPIDQIPLWWLSLKTVFLVAVTSARRVGELQALSVDQPYTIFHEEKVVLRTVPSFLPKVLSRFHVNEPIILPTLPVENGQSSLDVRRCLQVYIDRTKSLRKSQRLFVVPAGSRKGEAAAKSTLSSWIVKTILQAYKEQGRSSPRAVRAHSTRSIAASWAVEAGVSVESICRAATWASTNTFIKHYKLDVLSAADAQFGQSVLSVSQK</sequence>
<feature type="compositionally biased region" description="Basic and acidic residues" evidence="5">
    <location>
        <begin position="8"/>
        <end position="23"/>
    </location>
</feature>
<feature type="compositionally biased region" description="Polar residues" evidence="5">
    <location>
        <begin position="472"/>
        <end position="483"/>
    </location>
</feature>
<feature type="domain" description="Reverse transcriptase" evidence="6">
    <location>
        <begin position="155"/>
        <end position="337"/>
    </location>
</feature>
<dbReference type="PANTHER" id="PTHR33066">
    <property type="entry name" value="INTEGRASE_SAM-LIKE_N DOMAIN-CONTAINING PROTEIN"/>
    <property type="match status" value="1"/>
</dbReference>
<reference evidence="7" key="2">
    <citation type="submission" date="2021-03" db="UniProtKB">
        <authorList>
            <consortium name="Ensembl"/>
        </authorList>
    </citation>
    <scope>IDENTIFICATION</scope>
</reference>
<dbReference type="InterPro" id="IPR043502">
    <property type="entry name" value="DNA/RNA_pol_sf"/>
</dbReference>
<dbReference type="Gene3D" id="3.30.70.270">
    <property type="match status" value="1"/>
</dbReference>
<dbReference type="InParanoid" id="A0A803KCG1"/>
<keyword evidence="3" id="KW-0238">DNA-binding</keyword>
<dbReference type="GO" id="GO:0003677">
    <property type="term" value="F:DNA binding"/>
    <property type="evidence" value="ECO:0007669"/>
    <property type="project" value="UniProtKB-KW"/>
</dbReference>
<dbReference type="SUPFAM" id="SSF56672">
    <property type="entry name" value="DNA/RNA polymerases"/>
    <property type="match status" value="1"/>
</dbReference>
<dbReference type="InterPro" id="IPR000477">
    <property type="entry name" value="RT_dom"/>
</dbReference>
<feature type="region of interest" description="Disordered" evidence="5">
    <location>
        <begin position="672"/>
        <end position="692"/>
    </location>
</feature>
<dbReference type="InterPro" id="IPR043128">
    <property type="entry name" value="Rev_trsase/Diguanyl_cyclase"/>
</dbReference>
<proteinExistence type="inferred from homology"/>
<feature type="region of interest" description="Disordered" evidence="5">
    <location>
        <begin position="468"/>
        <end position="487"/>
    </location>
</feature>